<dbReference type="EMBL" id="CP036278">
    <property type="protein sequence ID" value="QDU58850.1"/>
    <property type="molecule type" value="Genomic_DNA"/>
</dbReference>
<dbReference type="GO" id="GO:0042802">
    <property type="term" value="F:identical protein binding"/>
    <property type="evidence" value="ECO:0007669"/>
    <property type="project" value="InterPro"/>
</dbReference>
<dbReference type="Gene3D" id="2.30.30.700">
    <property type="entry name" value="SLA1 homology domain 1"/>
    <property type="match status" value="1"/>
</dbReference>
<dbReference type="KEGG" id="amuc:Pan181_50900"/>
<dbReference type="AlphaFoldDB" id="A0A518AVV1"/>
<name>A0A518AVV1_9BACT</name>
<dbReference type="RefSeq" id="WP_145251359.1">
    <property type="nucleotide sequence ID" value="NZ_CP036278.1"/>
</dbReference>
<evidence type="ECO:0000313" key="4">
    <source>
        <dbReference type="Proteomes" id="UP000315750"/>
    </source>
</evidence>
<proteinExistence type="predicted"/>
<evidence type="ECO:0000313" key="3">
    <source>
        <dbReference type="EMBL" id="QDU58850.1"/>
    </source>
</evidence>
<dbReference type="GO" id="GO:0043130">
    <property type="term" value="F:ubiquitin binding"/>
    <property type="evidence" value="ECO:0007669"/>
    <property type="project" value="InterPro"/>
</dbReference>
<dbReference type="Pfam" id="PF03983">
    <property type="entry name" value="SHD1"/>
    <property type="match status" value="1"/>
</dbReference>
<evidence type="ECO:0000259" key="2">
    <source>
        <dbReference type="Pfam" id="PF03983"/>
    </source>
</evidence>
<dbReference type="GO" id="GO:0030674">
    <property type="term" value="F:protein-macromolecule adaptor activity"/>
    <property type="evidence" value="ECO:0007669"/>
    <property type="project" value="InterPro"/>
</dbReference>
<organism evidence="3 4">
    <name type="scientific">Aeoliella mucimassa</name>
    <dbReference type="NCBI Taxonomy" id="2527972"/>
    <lineage>
        <taxon>Bacteria</taxon>
        <taxon>Pseudomonadati</taxon>
        <taxon>Planctomycetota</taxon>
        <taxon>Planctomycetia</taxon>
        <taxon>Pirellulales</taxon>
        <taxon>Lacipirellulaceae</taxon>
        <taxon>Aeoliella</taxon>
    </lineage>
</organism>
<dbReference type="OrthoDB" id="246401at2"/>
<reference evidence="3 4" key="1">
    <citation type="submission" date="2019-02" db="EMBL/GenBank/DDBJ databases">
        <title>Deep-cultivation of Planctomycetes and their phenomic and genomic characterization uncovers novel biology.</title>
        <authorList>
            <person name="Wiegand S."/>
            <person name="Jogler M."/>
            <person name="Boedeker C."/>
            <person name="Pinto D."/>
            <person name="Vollmers J."/>
            <person name="Rivas-Marin E."/>
            <person name="Kohn T."/>
            <person name="Peeters S.H."/>
            <person name="Heuer A."/>
            <person name="Rast P."/>
            <person name="Oberbeckmann S."/>
            <person name="Bunk B."/>
            <person name="Jeske O."/>
            <person name="Meyerdierks A."/>
            <person name="Storesund J.E."/>
            <person name="Kallscheuer N."/>
            <person name="Luecker S."/>
            <person name="Lage O.M."/>
            <person name="Pohl T."/>
            <person name="Merkel B.J."/>
            <person name="Hornburger P."/>
            <person name="Mueller R.-W."/>
            <person name="Bruemmer F."/>
            <person name="Labrenz M."/>
            <person name="Spormann A.M."/>
            <person name="Op den Camp H."/>
            <person name="Overmann J."/>
            <person name="Amann R."/>
            <person name="Jetten M.S.M."/>
            <person name="Mascher T."/>
            <person name="Medema M.H."/>
            <person name="Devos D.P."/>
            <person name="Kaster A.-K."/>
            <person name="Ovreas L."/>
            <person name="Rohde M."/>
            <person name="Galperin M.Y."/>
            <person name="Jogler C."/>
        </authorList>
    </citation>
    <scope>NUCLEOTIDE SEQUENCE [LARGE SCALE GENOMIC DNA]</scope>
    <source>
        <strain evidence="3 4">Pan181</strain>
    </source>
</reference>
<feature type="signal peptide" evidence="1">
    <location>
        <begin position="1"/>
        <end position="23"/>
    </location>
</feature>
<gene>
    <name evidence="3" type="ORF">Pan181_50900</name>
</gene>
<protein>
    <recommendedName>
        <fullName evidence="2">SLA1 homology domain-containing protein</fullName>
    </recommendedName>
</protein>
<feature type="chain" id="PRO_5022222141" description="SLA1 homology domain-containing protein" evidence="1">
    <location>
        <begin position="24"/>
        <end position="312"/>
    </location>
</feature>
<sequence length="312" mass="34818" precursor="true">MPRFAPLATLVVLSLAATSTALAGKVRTWTDSTGRYTVEAALIAFDEHHIVIERESDKALGTVDIDKLSEADQQYLASKEAIDEADQASGQLQKWTLSNGLQITGRLVDFGRKEMVLRRSRGNIYVNDRMFDNLPEVYQKIIPLVVGNAGNKVTDKRTLTSWLASRKGEPQEFTVDGVVLQLENGDEYGLPFFLFSKEDRNVLEPGWEAWLAANTDQDFDEQQEEALKMQVEAARYRQEQAYDRHIAELQLGMQAVDAGVTSVWEVTLYPAAGNNGPPLWVTGFARDSRQATQMALTQHPGYVAGPVRRVSR</sequence>
<keyword evidence="4" id="KW-1185">Reference proteome</keyword>
<feature type="domain" description="SLA1 homology" evidence="2">
    <location>
        <begin position="23"/>
        <end position="79"/>
    </location>
</feature>
<dbReference type="Proteomes" id="UP000315750">
    <property type="component" value="Chromosome"/>
</dbReference>
<keyword evidence="1" id="KW-0732">Signal</keyword>
<accession>A0A518AVV1</accession>
<dbReference type="InterPro" id="IPR007131">
    <property type="entry name" value="SHD1"/>
</dbReference>
<evidence type="ECO:0000256" key="1">
    <source>
        <dbReference type="SAM" id="SignalP"/>
    </source>
</evidence>
<dbReference type="GO" id="GO:0008092">
    <property type="term" value="F:cytoskeletal protein binding"/>
    <property type="evidence" value="ECO:0007669"/>
    <property type="project" value="InterPro"/>
</dbReference>